<feature type="domain" description="Resolvase/invertase-type recombinase catalytic" evidence="3">
    <location>
        <begin position="1"/>
        <end position="141"/>
    </location>
</feature>
<dbReference type="Proteomes" id="UP000539265">
    <property type="component" value="Unassembled WGS sequence"/>
</dbReference>
<dbReference type="GO" id="GO:0003677">
    <property type="term" value="F:DNA binding"/>
    <property type="evidence" value="ECO:0007669"/>
    <property type="project" value="UniProtKB-KW"/>
</dbReference>
<dbReference type="GO" id="GO:0000150">
    <property type="term" value="F:DNA strand exchange activity"/>
    <property type="evidence" value="ECO:0007669"/>
    <property type="project" value="InterPro"/>
</dbReference>
<keyword evidence="5" id="KW-1185">Reference proteome</keyword>
<dbReference type="InterPro" id="IPR050639">
    <property type="entry name" value="SSR_resolvase"/>
</dbReference>
<evidence type="ECO:0000256" key="2">
    <source>
        <dbReference type="ARBA" id="ARBA00023172"/>
    </source>
</evidence>
<gene>
    <name evidence="4" type="ORF">FHS11_003241</name>
</gene>
<dbReference type="OrthoDB" id="9797501at2"/>
<dbReference type="PANTHER" id="PTHR30461:SF2">
    <property type="entry name" value="SERINE RECOMBINASE PINE-RELATED"/>
    <property type="match status" value="1"/>
</dbReference>
<evidence type="ECO:0000256" key="1">
    <source>
        <dbReference type="ARBA" id="ARBA00023125"/>
    </source>
</evidence>
<accession>A0A839SET7</accession>
<dbReference type="InterPro" id="IPR006119">
    <property type="entry name" value="Resolv_N"/>
</dbReference>
<evidence type="ECO:0000313" key="4">
    <source>
        <dbReference type="EMBL" id="MBB3056815.1"/>
    </source>
</evidence>
<dbReference type="RefSeq" id="WP_096355952.1">
    <property type="nucleotide sequence ID" value="NZ_AP017313.1"/>
</dbReference>
<comment type="caution">
    <text evidence="4">The sequence shown here is derived from an EMBL/GenBank/DDBJ whole genome shotgun (WGS) entry which is preliminary data.</text>
</comment>
<evidence type="ECO:0000259" key="3">
    <source>
        <dbReference type="PROSITE" id="PS51736"/>
    </source>
</evidence>
<dbReference type="PROSITE" id="PS51736">
    <property type="entry name" value="RECOMBINASES_3"/>
    <property type="match status" value="1"/>
</dbReference>
<evidence type="ECO:0000313" key="5">
    <source>
        <dbReference type="Proteomes" id="UP000539265"/>
    </source>
</evidence>
<organism evidence="4 5">
    <name type="scientific">Mucilaginibacter gotjawali</name>
    <dbReference type="NCBI Taxonomy" id="1550579"/>
    <lineage>
        <taxon>Bacteria</taxon>
        <taxon>Pseudomonadati</taxon>
        <taxon>Bacteroidota</taxon>
        <taxon>Sphingobacteriia</taxon>
        <taxon>Sphingobacteriales</taxon>
        <taxon>Sphingobacteriaceae</taxon>
        <taxon>Mucilaginibacter</taxon>
    </lineage>
</organism>
<dbReference type="Gene3D" id="3.40.50.1390">
    <property type="entry name" value="Resolvase, N-terminal catalytic domain"/>
    <property type="match status" value="1"/>
</dbReference>
<sequence>MRVKYNRTSTIQQSGNRFTADTDIYDLTLHDRISGKISCADRPKFKELVTLIEAGKVDELVVEEFSRLGRCTSDVISTLAWLDEKGINVVIRNNGLQSRPNGIKNPIWSMISSVMASIYTLELENIKERTAVGRMIYVQNGGKLGRPSGSIENDKSFLEKPKSIQIMKGIRKGLTIREISKLNSVSSSTIIKVKSLMEA</sequence>
<dbReference type="EMBL" id="JACHWX010000009">
    <property type="protein sequence ID" value="MBB3056815.1"/>
    <property type="molecule type" value="Genomic_DNA"/>
</dbReference>
<dbReference type="PANTHER" id="PTHR30461">
    <property type="entry name" value="DNA-INVERTASE FROM LAMBDOID PROPHAGE"/>
    <property type="match status" value="1"/>
</dbReference>
<dbReference type="SUPFAM" id="SSF53041">
    <property type="entry name" value="Resolvase-like"/>
    <property type="match status" value="1"/>
</dbReference>
<protein>
    <submittedName>
        <fullName evidence="4">DNA invertase Pin-like site-specific DNA recombinase</fullName>
    </submittedName>
</protein>
<dbReference type="SMART" id="SM00857">
    <property type="entry name" value="Resolvase"/>
    <property type="match status" value="1"/>
</dbReference>
<name>A0A839SET7_9SPHI</name>
<dbReference type="InterPro" id="IPR036162">
    <property type="entry name" value="Resolvase-like_N_sf"/>
</dbReference>
<reference evidence="4" key="1">
    <citation type="submission" date="2020-08" db="EMBL/GenBank/DDBJ databases">
        <title>Genomic Encyclopedia of Type Strains, Phase III (KMG-III): the genomes of soil and plant-associated and newly described type strains.</title>
        <authorList>
            <person name="Whitman W."/>
        </authorList>
    </citation>
    <scope>NUCLEOTIDE SEQUENCE [LARGE SCALE GENOMIC DNA]</scope>
    <source>
        <strain evidence="4">CECT 8628</strain>
    </source>
</reference>
<dbReference type="AlphaFoldDB" id="A0A839SET7"/>
<dbReference type="Pfam" id="PF00239">
    <property type="entry name" value="Resolvase"/>
    <property type="match status" value="1"/>
</dbReference>
<proteinExistence type="predicted"/>
<keyword evidence="2" id="KW-0233">DNA recombination</keyword>
<keyword evidence="1" id="KW-0238">DNA-binding</keyword>